<gene>
    <name evidence="1" type="ORF">M378DRAFT_265561</name>
</gene>
<protein>
    <submittedName>
        <fullName evidence="1">Uncharacterized protein</fullName>
    </submittedName>
</protein>
<dbReference type="HOGENOM" id="CLU_2746792_0_0_1"/>
<dbReference type="PROSITE" id="PS51257">
    <property type="entry name" value="PROKAR_LIPOPROTEIN"/>
    <property type="match status" value="1"/>
</dbReference>
<dbReference type="AlphaFoldDB" id="A0A0C2SVY3"/>
<sequence length="72" mass="8183">MSVRWCLLRCVHSALRSQLFFVPPSLHLSLSCSRQPLSLRCGSSFLSNSQSACTQFSFTRHNIRPADINETR</sequence>
<evidence type="ECO:0000313" key="2">
    <source>
        <dbReference type="Proteomes" id="UP000054549"/>
    </source>
</evidence>
<evidence type="ECO:0000313" key="1">
    <source>
        <dbReference type="EMBL" id="KIL67585.1"/>
    </source>
</evidence>
<dbReference type="EMBL" id="KN818231">
    <property type="protein sequence ID" value="KIL67585.1"/>
    <property type="molecule type" value="Genomic_DNA"/>
</dbReference>
<dbReference type="InParanoid" id="A0A0C2SVY3"/>
<organism evidence="1 2">
    <name type="scientific">Amanita muscaria (strain Koide BX008)</name>
    <dbReference type="NCBI Taxonomy" id="946122"/>
    <lineage>
        <taxon>Eukaryota</taxon>
        <taxon>Fungi</taxon>
        <taxon>Dikarya</taxon>
        <taxon>Basidiomycota</taxon>
        <taxon>Agaricomycotina</taxon>
        <taxon>Agaricomycetes</taxon>
        <taxon>Agaricomycetidae</taxon>
        <taxon>Agaricales</taxon>
        <taxon>Pluteineae</taxon>
        <taxon>Amanitaceae</taxon>
        <taxon>Amanita</taxon>
    </lineage>
</organism>
<accession>A0A0C2SVY3</accession>
<name>A0A0C2SVY3_AMAMK</name>
<proteinExistence type="predicted"/>
<keyword evidence="2" id="KW-1185">Reference proteome</keyword>
<reference evidence="1 2" key="1">
    <citation type="submission" date="2014-04" db="EMBL/GenBank/DDBJ databases">
        <title>Evolutionary Origins and Diversification of the Mycorrhizal Mutualists.</title>
        <authorList>
            <consortium name="DOE Joint Genome Institute"/>
            <consortium name="Mycorrhizal Genomics Consortium"/>
            <person name="Kohler A."/>
            <person name="Kuo A."/>
            <person name="Nagy L.G."/>
            <person name="Floudas D."/>
            <person name="Copeland A."/>
            <person name="Barry K.W."/>
            <person name="Cichocki N."/>
            <person name="Veneault-Fourrey C."/>
            <person name="LaButti K."/>
            <person name="Lindquist E.A."/>
            <person name="Lipzen A."/>
            <person name="Lundell T."/>
            <person name="Morin E."/>
            <person name="Murat C."/>
            <person name="Riley R."/>
            <person name="Ohm R."/>
            <person name="Sun H."/>
            <person name="Tunlid A."/>
            <person name="Henrissat B."/>
            <person name="Grigoriev I.V."/>
            <person name="Hibbett D.S."/>
            <person name="Martin F."/>
        </authorList>
    </citation>
    <scope>NUCLEOTIDE SEQUENCE [LARGE SCALE GENOMIC DNA]</scope>
    <source>
        <strain evidence="1 2">Koide BX008</strain>
    </source>
</reference>
<feature type="non-terminal residue" evidence="1">
    <location>
        <position position="72"/>
    </location>
</feature>
<dbReference type="Proteomes" id="UP000054549">
    <property type="component" value="Unassembled WGS sequence"/>
</dbReference>